<dbReference type="InterPro" id="IPR000210">
    <property type="entry name" value="BTB/POZ_dom"/>
</dbReference>
<feature type="domain" description="BTB" evidence="3">
    <location>
        <begin position="417"/>
        <end position="493"/>
    </location>
</feature>
<dbReference type="CDD" id="cd14733">
    <property type="entry name" value="BACK"/>
    <property type="match status" value="1"/>
</dbReference>
<reference evidence="4" key="1">
    <citation type="submission" date="2008-06" db="EMBL/GenBank/DDBJ databases">
        <authorList>
            <person name="Lorenzi H."/>
            <person name="Inman J."/>
            <person name="Miller J."/>
            <person name="Schobel S."/>
            <person name="Amedeo P."/>
            <person name="Caler E.V."/>
            <person name="da Silva J."/>
        </authorList>
    </citation>
    <scope>NUCLEOTIDE SEQUENCE [LARGE SCALE GENOMIC DNA]</scope>
    <source>
        <strain evidence="4">RN66</strain>
    </source>
</reference>
<evidence type="ECO:0000313" key="5">
    <source>
        <dbReference type="Proteomes" id="UP000001460"/>
    </source>
</evidence>
<dbReference type="Pfam" id="PF24681">
    <property type="entry name" value="Kelch_KLHDC2_KLHL20_DRC7"/>
    <property type="match status" value="2"/>
</dbReference>
<dbReference type="GeneID" id="6996199"/>
<keyword evidence="1" id="KW-0880">Kelch repeat</keyword>
<dbReference type="InterPro" id="IPR015915">
    <property type="entry name" value="Kelch-typ_b-propeller"/>
</dbReference>
<dbReference type="Pfam" id="PF00651">
    <property type="entry name" value="BTB"/>
    <property type="match status" value="1"/>
</dbReference>
<dbReference type="InterPro" id="IPR051568">
    <property type="entry name" value="LZTR1/Attractin"/>
</dbReference>
<dbReference type="eggNOG" id="KOG0379">
    <property type="taxonomic scope" value="Eukaryota"/>
</dbReference>
<dbReference type="InterPro" id="IPR011705">
    <property type="entry name" value="BACK"/>
</dbReference>
<keyword evidence="5" id="KW-1185">Reference proteome</keyword>
<dbReference type="PROSITE" id="PS50097">
    <property type="entry name" value="BTB"/>
    <property type="match status" value="1"/>
</dbReference>
<evidence type="ECO:0000259" key="3">
    <source>
        <dbReference type="PROSITE" id="PS50097"/>
    </source>
</evidence>
<accession>B6AER9</accession>
<dbReference type="SMART" id="SM00225">
    <property type="entry name" value="BTB"/>
    <property type="match status" value="1"/>
</dbReference>
<dbReference type="Gene3D" id="1.25.40.420">
    <property type="match status" value="1"/>
</dbReference>
<dbReference type="PANTHER" id="PTHR46376">
    <property type="entry name" value="LEUCINE-ZIPPER-LIKE TRANSCRIPTIONAL REGULATOR 1"/>
    <property type="match status" value="1"/>
</dbReference>
<dbReference type="Proteomes" id="UP000001460">
    <property type="component" value="Unassembled WGS sequence"/>
</dbReference>
<evidence type="ECO:0000256" key="1">
    <source>
        <dbReference type="ARBA" id="ARBA00022441"/>
    </source>
</evidence>
<dbReference type="EMBL" id="DS989730">
    <property type="protein sequence ID" value="EEA06686.1"/>
    <property type="molecule type" value="Genomic_DNA"/>
</dbReference>
<proteinExistence type="predicted"/>
<gene>
    <name evidence="4" type="ORF">CMU_013610</name>
</gene>
<dbReference type="InterPro" id="IPR011333">
    <property type="entry name" value="SKP1/BTB/POZ_sf"/>
</dbReference>
<dbReference type="AlphaFoldDB" id="B6AER9"/>
<protein>
    <submittedName>
        <fullName evidence="4">Kelch motif family protein</fullName>
    </submittedName>
</protein>
<dbReference type="Pfam" id="PF07707">
    <property type="entry name" value="BACK"/>
    <property type="match status" value="1"/>
</dbReference>
<evidence type="ECO:0000313" key="4">
    <source>
        <dbReference type="EMBL" id="EEA06686.1"/>
    </source>
</evidence>
<dbReference type="VEuPathDB" id="CryptoDB:CMU_013610"/>
<dbReference type="Pfam" id="PF01344">
    <property type="entry name" value="Kelch_1"/>
    <property type="match status" value="1"/>
</dbReference>
<organism evidence="4 5">
    <name type="scientific">Cryptosporidium muris (strain RN66)</name>
    <dbReference type="NCBI Taxonomy" id="441375"/>
    <lineage>
        <taxon>Eukaryota</taxon>
        <taxon>Sar</taxon>
        <taxon>Alveolata</taxon>
        <taxon>Apicomplexa</taxon>
        <taxon>Conoidasida</taxon>
        <taxon>Coccidia</taxon>
        <taxon>Eucoccidiorida</taxon>
        <taxon>Eimeriorina</taxon>
        <taxon>Cryptosporidiidae</taxon>
        <taxon>Cryptosporidium</taxon>
    </lineage>
</organism>
<dbReference type="SUPFAM" id="SSF117281">
    <property type="entry name" value="Kelch motif"/>
    <property type="match status" value="2"/>
</dbReference>
<dbReference type="RefSeq" id="XP_002141035.1">
    <property type="nucleotide sequence ID" value="XM_002140999.1"/>
</dbReference>
<keyword evidence="2" id="KW-0677">Repeat</keyword>
<dbReference type="OrthoDB" id="10251809at2759"/>
<dbReference type="SMART" id="SM00612">
    <property type="entry name" value="Kelch"/>
    <property type="match status" value="4"/>
</dbReference>
<dbReference type="InterPro" id="IPR006652">
    <property type="entry name" value="Kelch_1"/>
</dbReference>
<sequence>MSSIIDVDIDGFHQVLQWYKVQSYGDKPSPRSLHTANVVGDSMYIFGGYDGRNRINSLLKFDFNSSKWTDLNISHIKSPLPEPRDRHASAVYKDCIYIFGGHNGTEELNDIWWYNTNNYTWNTISETCTSSRGPSPRHSHSCFVFEKYIYIFGGNDGRYLNDMWRFDTEEKVWNMINYNHPIPDITTNSILNDDIFTSPGVTTLYQYVIPTIRWRTACVVKNDQMYLFGGHDGDMHLRDFYVFNLKDHYWEEIPCTKDTPTARDSHSMIECGDTLWLFGGSSRGHPRNDLYCFPLKDKVWKLVKPNTYSIANISNKSISLLPSMSSSSSLCYTSENLTSNFTSEVYDNSTCTKPPKARFCHAMVIYNFTLYIFGGYDGQDRLNDFIAIDLYNKLHIDIPVSTLNKDLKGLLNDKNTADVIFQLDDGSQINAHRAIITVRSHILRLLITNCSKQDRIQQSDQNSFLVVPLQEISKDILLMVLEYLYTDQVELFVNLDAESTNASVHHSDSDYLTKVTQLFLAADKFGIVRLQRMCESYMIRFIDCNNAAILLNIADIHSSVTLKEAALNFILKNFDNVTKTKQFEAVAKSNVELILEIMQRR</sequence>
<dbReference type="Gene3D" id="3.30.710.10">
    <property type="entry name" value="Potassium Channel Kv1.1, Chain A"/>
    <property type="match status" value="1"/>
</dbReference>
<dbReference type="STRING" id="441375.B6AER9"/>
<dbReference type="PANTHER" id="PTHR46376:SF1">
    <property type="entry name" value="LEUCINE-ZIPPER-LIKE TRANSCRIPTIONAL REGULATOR 1"/>
    <property type="match status" value="1"/>
</dbReference>
<dbReference type="GO" id="GO:0005794">
    <property type="term" value="C:Golgi apparatus"/>
    <property type="evidence" value="ECO:0007669"/>
    <property type="project" value="TreeGrafter"/>
</dbReference>
<dbReference type="SUPFAM" id="SSF54695">
    <property type="entry name" value="POZ domain"/>
    <property type="match status" value="1"/>
</dbReference>
<name>B6AER9_CRYMR</name>
<evidence type="ECO:0000256" key="2">
    <source>
        <dbReference type="ARBA" id="ARBA00022737"/>
    </source>
</evidence>
<dbReference type="OMA" id="AMNDFHE"/>
<dbReference type="Gene3D" id="2.120.10.80">
    <property type="entry name" value="Kelch-type beta propeller"/>
    <property type="match status" value="3"/>
</dbReference>